<dbReference type="GO" id="GO:0007042">
    <property type="term" value="P:lysosomal lumen acidification"/>
    <property type="evidence" value="ECO:0007669"/>
    <property type="project" value="Ensembl"/>
</dbReference>
<name>A0A8D0HA65_SPHPU</name>
<keyword evidence="4" id="KW-1003">Cell membrane</keyword>
<feature type="domain" description="Lysosome-associated membrane glycoprotein 2-like luminal" evidence="19">
    <location>
        <begin position="209"/>
        <end position="354"/>
    </location>
</feature>
<feature type="disulfide bond" evidence="16">
    <location>
        <begin position="327"/>
        <end position="364"/>
    </location>
</feature>
<organism evidence="21 22">
    <name type="scientific">Sphenodon punctatus</name>
    <name type="common">Tuatara</name>
    <name type="synonym">Hatteria punctata</name>
    <dbReference type="NCBI Taxonomy" id="8508"/>
    <lineage>
        <taxon>Eukaryota</taxon>
        <taxon>Metazoa</taxon>
        <taxon>Chordata</taxon>
        <taxon>Craniata</taxon>
        <taxon>Vertebrata</taxon>
        <taxon>Euteleostomi</taxon>
        <taxon>Lepidosauria</taxon>
        <taxon>Sphenodontia</taxon>
        <taxon>Sphenodontidae</taxon>
        <taxon>Sphenodon</taxon>
    </lineage>
</organism>
<dbReference type="Gene3D" id="2.40.160.110">
    <property type="match status" value="2"/>
</dbReference>
<evidence type="ECO:0000256" key="7">
    <source>
        <dbReference type="ARBA" id="ARBA00022753"/>
    </source>
</evidence>
<feature type="disulfide bond" evidence="16">
    <location>
        <begin position="144"/>
        <end position="180"/>
    </location>
</feature>
<dbReference type="Pfam" id="PF01299">
    <property type="entry name" value="Lamp2-like_luminal"/>
    <property type="match status" value="1"/>
</dbReference>
<dbReference type="PANTHER" id="PTHR11506">
    <property type="entry name" value="LYSOSOME-ASSOCIATED MEMBRANE GLYCOPROTEIN"/>
    <property type="match status" value="1"/>
</dbReference>
<evidence type="ECO:0000313" key="21">
    <source>
        <dbReference type="Ensembl" id="ENSSPUP00000016768.1"/>
    </source>
</evidence>
<evidence type="ECO:0000256" key="6">
    <source>
        <dbReference type="ARBA" id="ARBA00022729"/>
    </source>
</evidence>
<dbReference type="GO" id="GO:0031088">
    <property type="term" value="C:platelet dense granule membrane"/>
    <property type="evidence" value="ECO:0007669"/>
    <property type="project" value="Ensembl"/>
</dbReference>
<dbReference type="Pfam" id="PF21222">
    <property type="entry name" value="Lamp2_2nd"/>
    <property type="match status" value="1"/>
</dbReference>
<sequence>VFPPRCLPILPGYFQSHAVEVEVKDASNATCLYAKWMMKFLIIYESNSSEYKNITLELPSNVTHHGSTCGNGTHGPLLAIEFGVGHSWSVNFTNTSGSYQGSIVSFTYNTNDTALFHDAKRKGSITVTARDTMHPVKLNKAYRCVHVDSIQASNVTEFFWNVTLQAFVQNGTVSKEEVPCDKDLPTTVPTHPSTSAPPTTPAHKTDEVPATGSYTLGNSTTCLLANMGLQLNISKEKVPWIVNINPNTTTVTGSCGNKSAILKLNDSNNAFIDFIFAVKNTSSNSEKFYLKGVNITLSNPGNSSAPLHAGNDNLSYWDTSLGSSYMCQKEQVLVVVDHVEINTFHLRIQPFRVKENKYSTAEECVDSDLNFLIPIVVGTALGFLIILVFISYLIGRRKSRTGYQSV</sequence>
<evidence type="ECO:0000313" key="22">
    <source>
        <dbReference type="Proteomes" id="UP000694392"/>
    </source>
</evidence>
<dbReference type="GO" id="GO:0031902">
    <property type="term" value="C:late endosome membrane"/>
    <property type="evidence" value="ECO:0007669"/>
    <property type="project" value="Ensembl"/>
</dbReference>
<dbReference type="GO" id="GO:0046716">
    <property type="term" value="P:muscle cell cellular homeostasis"/>
    <property type="evidence" value="ECO:0007669"/>
    <property type="project" value="Ensembl"/>
</dbReference>
<dbReference type="GO" id="GO:0035752">
    <property type="term" value="P:lysosomal lumen pH elevation"/>
    <property type="evidence" value="ECO:0007669"/>
    <property type="project" value="Ensembl"/>
</dbReference>
<dbReference type="AlphaFoldDB" id="A0A8D0HA65"/>
<dbReference type="GO" id="GO:0050821">
    <property type="term" value="P:protein stabilization"/>
    <property type="evidence" value="ECO:0007669"/>
    <property type="project" value="Ensembl"/>
</dbReference>
<dbReference type="GO" id="GO:1902600">
    <property type="term" value="P:proton transmembrane transport"/>
    <property type="evidence" value="ECO:0007669"/>
    <property type="project" value="Ensembl"/>
</dbReference>
<dbReference type="GO" id="GO:0019904">
    <property type="term" value="F:protein domain specific binding"/>
    <property type="evidence" value="ECO:0007669"/>
    <property type="project" value="Ensembl"/>
</dbReference>
<reference evidence="21" key="1">
    <citation type="submission" date="2025-08" db="UniProtKB">
        <authorList>
            <consortium name="Ensembl"/>
        </authorList>
    </citation>
    <scope>IDENTIFICATION</scope>
</reference>
<dbReference type="GO" id="GO:0005886">
    <property type="term" value="C:plasma membrane"/>
    <property type="evidence" value="ECO:0007669"/>
    <property type="project" value="UniProtKB-SubCell"/>
</dbReference>
<feature type="transmembrane region" description="Helical" evidence="18">
    <location>
        <begin position="371"/>
        <end position="394"/>
    </location>
</feature>
<feature type="region of interest" description="Disordered" evidence="17">
    <location>
        <begin position="184"/>
        <end position="207"/>
    </location>
</feature>
<dbReference type="GO" id="GO:0009267">
    <property type="term" value="P:cellular response to starvation"/>
    <property type="evidence" value="ECO:0007669"/>
    <property type="project" value="Ensembl"/>
</dbReference>
<dbReference type="GO" id="GO:0044754">
    <property type="term" value="C:autolysosome"/>
    <property type="evidence" value="ECO:0007669"/>
    <property type="project" value="Ensembl"/>
</dbReference>
<comment type="subcellular location">
    <subcellularLocation>
        <location evidence="1">Cell membrane</location>
        <topology evidence="1">Single-pass type I membrane protein</topology>
    </subcellularLocation>
    <subcellularLocation>
        <location evidence="3">Cytoplasmic vesicle</location>
        <location evidence="3">Autophagosome membrane</location>
    </subcellularLocation>
    <subcellularLocation>
        <location evidence="2">Endosome membrane</location>
        <topology evidence="2">Single-pass type I membrane protein</topology>
    </subcellularLocation>
    <subcellularLocation>
        <location evidence="16">Lysosome membrane</location>
        <topology evidence="16">Single-pass type I membrane protein</topology>
    </subcellularLocation>
</comment>
<dbReference type="PRINTS" id="PR00336">
    <property type="entry name" value="LYSASSOCTDMP"/>
</dbReference>
<dbReference type="OMA" id="CHPQTAQ"/>
<dbReference type="GO" id="GO:0030674">
    <property type="term" value="F:protein-macromolecule adaptor activity"/>
    <property type="evidence" value="ECO:0007669"/>
    <property type="project" value="Ensembl"/>
</dbReference>
<keyword evidence="6" id="KW-0732">Signal</keyword>
<evidence type="ECO:0000256" key="8">
    <source>
        <dbReference type="ARBA" id="ARBA00022989"/>
    </source>
</evidence>
<dbReference type="GO" id="GO:0070062">
    <property type="term" value="C:extracellular exosome"/>
    <property type="evidence" value="ECO:0007669"/>
    <property type="project" value="Ensembl"/>
</dbReference>
<evidence type="ECO:0000256" key="2">
    <source>
        <dbReference type="ARBA" id="ARBA00004530"/>
    </source>
</evidence>
<dbReference type="InterPro" id="IPR048524">
    <property type="entry name" value="Lamp2-like_TM"/>
</dbReference>
<gene>
    <name evidence="21" type="primary">LAMP2</name>
</gene>
<evidence type="ECO:0000256" key="13">
    <source>
        <dbReference type="ARBA" id="ARBA00023228"/>
    </source>
</evidence>
<keyword evidence="10 16" id="KW-0472">Membrane</keyword>
<evidence type="ECO:0000256" key="3">
    <source>
        <dbReference type="ARBA" id="ARBA00004652"/>
    </source>
</evidence>
<dbReference type="PROSITE" id="PS00310">
    <property type="entry name" value="LAMP_1"/>
    <property type="match status" value="1"/>
</dbReference>
<keyword evidence="11 16" id="KW-1015">Disulfide bond</keyword>
<evidence type="ECO:0000256" key="14">
    <source>
        <dbReference type="ARBA" id="ARBA00023329"/>
    </source>
</evidence>
<reference evidence="21" key="2">
    <citation type="submission" date="2025-09" db="UniProtKB">
        <authorList>
            <consortium name="Ensembl"/>
        </authorList>
    </citation>
    <scope>IDENTIFICATION</scope>
</reference>
<dbReference type="GO" id="GO:1905146">
    <property type="term" value="P:lysosomal protein catabolic process"/>
    <property type="evidence" value="ECO:0007669"/>
    <property type="project" value="Ensembl"/>
</dbReference>
<dbReference type="Proteomes" id="UP000694392">
    <property type="component" value="Unplaced"/>
</dbReference>
<dbReference type="GO" id="GO:0061740">
    <property type="term" value="P:protein targeting to lysosome involved in chaperone-mediated autophagy"/>
    <property type="evidence" value="ECO:0007669"/>
    <property type="project" value="Ensembl"/>
</dbReference>
<dbReference type="GO" id="GO:0000421">
    <property type="term" value="C:autophagosome membrane"/>
    <property type="evidence" value="ECO:0007669"/>
    <property type="project" value="Ensembl"/>
</dbReference>
<proteinExistence type="inferred from homology"/>
<keyword evidence="22" id="KW-1185">Reference proteome</keyword>
<evidence type="ECO:0000256" key="16">
    <source>
        <dbReference type="PROSITE-ProRule" id="PRU00740"/>
    </source>
</evidence>
<evidence type="ECO:0000256" key="9">
    <source>
        <dbReference type="ARBA" id="ARBA00023006"/>
    </source>
</evidence>
<evidence type="ECO:0000256" key="18">
    <source>
        <dbReference type="SAM" id="Phobius"/>
    </source>
</evidence>
<dbReference type="GO" id="GO:0008200">
    <property type="term" value="F:ion channel inhibitor activity"/>
    <property type="evidence" value="ECO:0007669"/>
    <property type="project" value="Ensembl"/>
</dbReference>
<dbReference type="GO" id="GO:0160020">
    <property type="term" value="P:positive regulation of ferroptosis"/>
    <property type="evidence" value="ECO:0007669"/>
    <property type="project" value="Ensembl"/>
</dbReference>
<evidence type="ECO:0000256" key="15">
    <source>
        <dbReference type="ARBA" id="ARBA00074380"/>
    </source>
</evidence>
<evidence type="ECO:0000256" key="4">
    <source>
        <dbReference type="ARBA" id="ARBA00022475"/>
    </source>
</evidence>
<feature type="compositionally biased region" description="Low complexity" evidence="17">
    <location>
        <begin position="185"/>
        <end position="197"/>
    </location>
</feature>
<evidence type="ECO:0000256" key="1">
    <source>
        <dbReference type="ARBA" id="ARBA00004251"/>
    </source>
</evidence>
<protein>
    <recommendedName>
        <fullName evidence="15">Lysosome-associated membrane glycoprotein 2</fullName>
    </recommendedName>
</protein>
<evidence type="ECO:0000256" key="5">
    <source>
        <dbReference type="ARBA" id="ARBA00022692"/>
    </source>
</evidence>
<dbReference type="GeneTree" id="ENSGT00950000182899"/>
<feature type="domain" description="Lysosome-associated membrane glycoprotein 2-like transmembrane" evidence="20">
    <location>
        <begin position="373"/>
        <end position="404"/>
    </location>
</feature>
<evidence type="ECO:0000256" key="10">
    <source>
        <dbReference type="ARBA" id="ARBA00023136"/>
    </source>
</evidence>
<dbReference type="PROSITE" id="PS51407">
    <property type="entry name" value="LAMP_3"/>
    <property type="match status" value="1"/>
</dbReference>
<dbReference type="GO" id="GO:0019899">
    <property type="term" value="F:enzyme binding"/>
    <property type="evidence" value="ECO:0007669"/>
    <property type="project" value="Ensembl"/>
</dbReference>
<keyword evidence="7" id="KW-0967">Endosome</keyword>
<dbReference type="GO" id="GO:0005765">
    <property type="term" value="C:lysosomal membrane"/>
    <property type="evidence" value="ECO:0007669"/>
    <property type="project" value="UniProtKB-SubCell"/>
</dbReference>
<evidence type="ECO:0000256" key="12">
    <source>
        <dbReference type="ARBA" id="ARBA00023180"/>
    </source>
</evidence>
<dbReference type="InterPro" id="IPR048528">
    <property type="entry name" value="Lamp2-like_luminal"/>
</dbReference>
<keyword evidence="9" id="KW-0072">Autophagy</keyword>
<keyword evidence="14" id="KW-0968">Cytoplasmic vesicle</keyword>
<comment type="similarity">
    <text evidence="16">Belongs to the LAMP family.</text>
</comment>
<dbReference type="InterPro" id="IPR002000">
    <property type="entry name" value="Lysosome-assoc_membr_glycop"/>
</dbReference>
<evidence type="ECO:0000259" key="20">
    <source>
        <dbReference type="Pfam" id="PF21222"/>
    </source>
</evidence>
<comment type="caution">
    <text evidence="16">Lacks conserved residue(s) required for the propagation of feature annotation.</text>
</comment>
<keyword evidence="12" id="KW-0325">Glycoprotein</keyword>
<dbReference type="FunFam" id="2.40.160.110:FF:000001">
    <property type="entry name" value="lysosome-associated membrane glycoprotein 2 isoform X2"/>
    <property type="match status" value="1"/>
</dbReference>
<dbReference type="PANTHER" id="PTHR11506:SF6">
    <property type="entry name" value="LYSOSOME-ASSOCIATED MEMBRANE GLYCOPROTEIN 2"/>
    <property type="match status" value="1"/>
</dbReference>
<dbReference type="InterPro" id="IPR018134">
    <property type="entry name" value="LAMP_CS"/>
</dbReference>
<evidence type="ECO:0000259" key="19">
    <source>
        <dbReference type="Pfam" id="PF01299"/>
    </source>
</evidence>
<evidence type="ECO:0000256" key="17">
    <source>
        <dbReference type="SAM" id="MobiDB-lite"/>
    </source>
</evidence>
<dbReference type="GO" id="GO:0097352">
    <property type="term" value="P:autophagosome maturation"/>
    <property type="evidence" value="ECO:0007669"/>
    <property type="project" value="Ensembl"/>
</dbReference>
<dbReference type="GO" id="GO:0030670">
    <property type="term" value="C:phagocytic vesicle membrane"/>
    <property type="evidence" value="ECO:0007669"/>
    <property type="project" value="Ensembl"/>
</dbReference>
<dbReference type="Ensembl" id="ENSSPUT00000017857.1">
    <property type="protein sequence ID" value="ENSSPUP00000016768.1"/>
    <property type="gene ID" value="ENSSPUG00000012963.1"/>
</dbReference>
<keyword evidence="13 16" id="KW-0458">Lysosome</keyword>
<keyword evidence="8 18" id="KW-1133">Transmembrane helix</keyword>
<evidence type="ECO:0000256" key="11">
    <source>
        <dbReference type="ARBA" id="ARBA00023157"/>
    </source>
</evidence>
<accession>A0A8D0HA65</accession>
<keyword evidence="5 16" id="KW-0812">Transmembrane</keyword>